<reference evidence="1 2" key="1">
    <citation type="submission" date="2016-04" db="EMBL/GenBank/DDBJ databases">
        <title>A degradative enzymes factory behind the ericoid mycorrhizal symbiosis.</title>
        <authorList>
            <consortium name="DOE Joint Genome Institute"/>
            <person name="Martino E."/>
            <person name="Morin E."/>
            <person name="Grelet G."/>
            <person name="Kuo A."/>
            <person name="Kohler A."/>
            <person name="Daghino S."/>
            <person name="Barry K."/>
            <person name="Choi C."/>
            <person name="Cichocki N."/>
            <person name="Clum A."/>
            <person name="Copeland A."/>
            <person name="Hainaut M."/>
            <person name="Haridas S."/>
            <person name="Labutti K."/>
            <person name="Lindquist E."/>
            <person name="Lipzen A."/>
            <person name="Khouja H.-R."/>
            <person name="Murat C."/>
            <person name="Ohm R."/>
            <person name="Olson A."/>
            <person name="Spatafora J."/>
            <person name="Veneault-Fourrey C."/>
            <person name="Henrissat B."/>
            <person name="Grigoriev I."/>
            <person name="Martin F."/>
            <person name="Perotto S."/>
        </authorList>
    </citation>
    <scope>NUCLEOTIDE SEQUENCE [LARGE SCALE GENOMIC DNA]</scope>
    <source>
        <strain evidence="1 2">F</strain>
    </source>
</reference>
<organism evidence="1 2">
    <name type="scientific">Hyaloscypha variabilis (strain UAMH 11265 / GT02V1 / F)</name>
    <name type="common">Meliniomyces variabilis</name>
    <dbReference type="NCBI Taxonomy" id="1149755"/>
    <lineage>
        <taxon>Eukaryota</taxon>
        <taxon>Fungi</taxon>
        <taxon>Dikarya</taxon>
        <taxon>Ascomycota</taxon>
        <taxon>Pezizomycotina</taxon>
        <taxon>Leotiomycetes</taxon>
        <taxon>Helotiales</taxon>
        <taxon>Hyaloscyphaceae</taxon>
        <taxon>Hyaloscypha</taxon>
        <taxon>Hyaloscypha variabilis</taxon>
    </lineage>
</organism>
<sequence length="195" mass="20897">MLEAKKNPDRFNFPASFPQCSPQHMAVPSGMAVFQRTGIPISGAMRRSDFEWSGMFSFFRFKTPKPAPSSTDGLNTGMALSRASIRSCSSMPRQMATPAWGPAMHPANLDSMEAASFSSTRDTLGSPNEKHTLSSTLICCKLLIGCPSSVLRAESSVCHDRPLLHNILDPAALKMAGPLVVADEGSIEAPSIPLS</sequence>
<gene>
    <name evidence="1" type="ORF">L207DRAFT_588386</name>
</gene>
<accession>A0A2J6R8Q3</accession>
<keyword evidence="2" id="KW-1185">Reference proteome</keyword>
<dbReference type="Proteomes" id="UP000235786">
    <property type="component" value="Unassembled WGS sequence"/>
</dbReference>
<evidence type="ECO:0000313" key="1">
    <source>
        <dbReference type="EMBL" id="PMD34887.1"/>
    </source>
</evidence>
<name>A0A2J6R8Q3_HYAVF</name>
<evidence type="ECO:0000313" key="2">
    <source>
        <dbReference type="Proteomes" id="UP000235786"/>
    </source>
</evidence>
<proteinExistence type="predicted"/>
<dbReference type="EMBL" id="KZ613953">
    <property type="protein sequence ID" value="PMD34887.1"/>
    <property type="molecule type" value="Genomic_DNA"/>
</dbReference>
<dbReference type="AlphaFoldDB" id="A0A2J6R8Q3"/>
<protein>
    <submittedName>
        <fullName evidence="1">Uncharacterized protein</fullName>
    </submittedName>
</protein>